<feature type="domain" description="DUF7768" evidence="1">
    <location>
        <begin position="7"/>
        <end position="98"/>
    </location>
</feature>
<dbReference type="Gene3D" id="3.40.50.10400">
    <property type="entry name" value="Hypothetical protein PA1492"/>
    <property type="match status" value="1"/>
</dbReference>
<dbReference type="STRING" id="270498.CHK_0591"/>
<reference evidence="2 3" key="1">
    <citation type="submission" date="2015-04" db="EMBL/GenBank/DDBJ databases">
        <title>Draft genome sequence of bacteremic isolate Catabacter hongkongensis type strain HKU16T.</title>
        <authorList>
            <person name="Lau S.K."/>
            <person name="Teng J.L."/>
            <person name="Huang Y."/>
            <person name="Curreem S.O."/>
            <person name="Tsui S.K."/>
            <person name="Woo P.C."/>
        </authorList>
    </citation>
    <scope>NUCLEOTIDE SEQUENCE [LARGE SCALE GENOMIC DNA]</scope>
    <source>
        <strain evidence="2 3">HKU16</strain>
    </source>
</reference>
<dbReference type="EMBL" id="LAYJ01000053">
    <property type="protein sequence ID" value="KKI51908.1"/>
    <property type="molecule type" value="Genomic_DNA"/>
</dbReference>
<sequence length="118" mass="13228">MKNKVFAYVCAPFEKDGSPVRETQEYSQSLFRLGYIPICPNVMFAAFLSNTVPSQKQARQDMSLEVLRRCRILVVCGNNITEEMTQEILLAERLGIVTVTFDGLKGVSEYTGSKTPRG</sequence>
<dbReference type="RefSeq" id="WP_046442579.1">
    <property type="nucleotide sequence ID" value="NZ_LAYJ01000053.1"/>
</dbReference>
<proteinExistence type="predicted"/>
<accession>A0A0M2NIA5</accession>
<dbReference type="AlphaFoldDB" id="A0A0M2NIA5"/>
<protein>
    <recommendedName>
        <fullName evidence="1">DUF7768 domain-containing protein</fullName>
    </recommendedName>
</protein>
<organism evidence="2 3">
    <name type="scientific">Christensenella hongkongensis</name>
    <dbReference type="NCBI Taxonomy" id="270498"/>
    <lineage>
        <taxon>Bacteria</taxon>
        <taxon>Bacillati</taxon>
        <taxon>Bacillota</taxon>
        <taxon>Clostridia</taxon>
        <taxon>Christensenellales</taxon>
        <taxon>Christensenellaceae</taxon>
        <taxon>Christensenella</taxon>
    </lineage>
</organism>
<dbReference type="InterPro" id="IPR056670">
    <property type="entry name" value="DUF7768"/>
</dbReference>
<keyword evidence="3" id="KW-1185">Reference proteome</keyword>
<evidence type="ECO:0000313" key="2">
    <source>
        <dbReference type="EMBL" id="KKI51908.1"/>
    </source>
</evidence>
<dbReference type="Proteomes" id="UP000034076">
    <property type="component" value="Unassembled WGS sequence"/>
</dbReference>
<name>A0A0M2NIA5_9FIRM</name>
<evidence type="ECO:0000259" key="1">
    <source>
        <dbReference type="Pfam" id="PF24963"/>
    </source>
</evidence>
<dbReference type="Pfam" id="PF24963">
    <property type="entry name" value="DUF7768"/>
    <property type="match status" value="1"/>
</dbReference>
<dbReference type="OrthoDB" id="1854640at2"/>
<comment type="caution">
    <text evidence="2">The sequence shown here is derived from an EMBL/GenBank/DDBJ whole genome shotgun (WGS) entry which is preliminary data.</text>
</comment>
<gene>
    <name evidence="2" type="ORF">CHK_0591</name>
</gene>
<evidence type="ECO:0000313" key="3">
    <source>
        <dbReference type="Proteomes" id="UP000034076"/>
    </source>
</evidence>